<dbReference type="EMBL" id="MN593216">
    <property type="protein sequence ID" value="QIV66891.1"/>
    <property type="molecule type" value="Genomic_DNA"/>
</dbReference>
<evidence type="ECO:0000313" key="6">
    <source>
        <dbReference type="Proteomes" id="UP000126788"/>
    </source>
</evidence>
<reference evidence="4" key="4">
    <citation type="submission" date="2019-10" db="EMBL/GenBank/DDBJ databases">
        <title>The complete genome of Cyprinid herpesvirus 2, a new strain isolated from Allogynogenetic crucian carp.</title>
        <authorList>
            <person name="Jiang Y."/>
            <person name="Wang H."/>
            <person name="Lu L."/>
        </authorList>
    </citation>
    <scope>NUCLEOTIDE SEQUENCE</scope>
    <source>
        <strain evidence="4">YC-01</strain>
    </source>
</reference>
<sequence length="236" mass="26811">MEGCVSMLWDLLTIAKCQRLLQEDALDVVLAKINEFYAQWSGAFTVQYTSEEAGSDHFGPAYIKQLLNGGHFTVTETQRQQQQQAGANGGSQLCRLTNRLLPMSDLTLVYYQPCLHKILAWEQSTADINDERPYIDSRTIRNCLEPKSVASRMNVLENNASSKNNSAYAKRKRLGLVDPTEERLVQLHQRLRSEEGPMYISREYSSELTTYCVMSMAVLEFLAYPETLQKKTPTPT</sequence>
<keyword evidence="5" id="KW-1185">Reference proteome</keyword>
<gene>
    <name evidence="1" type="ORF">CyHV2_ORF75</name>
</gene>
<organism evidence="1 5">
    <name type="scientific">Cyprinid herpesvirus 2</name>
    <name type="common">CyHV-2</name>
    <dbReference type="NCBI Taxonomy" id="317878"/>
    <lineage>
        <taxon>Viruses</taxon>
        <taxon>Duplodnaviria</taxon>
        <taxon>Heunggongvirae</taxon>
        <taxon>Peploviricota</taxon>
        <taxon>Herviviricetes</taxon>
        <taxon>Herpesvirales</taxon>
        <taxon>Alloherpesviridae</taxon>
        <taxon>Cyvirus</taxon>
        <taxon>Cyvirus cyprinidallo2</taxon>
    </lineage>
</organism>
<evidence type="ECO:0000313" key="5">
    <source>
        <dbReference type="Proteomes" id="UP000101183"/>
    </source>
</evidence>
<evidence type="ECO:0000313" key="4">
    <source>
        <dbReference type="EMBL" id="QIV66891.1"/>
    </source>
</evidence>
<reference evidence="6" key="5">
    <citation type="journal article" date="2022" name="Can. J. Microbiol.">
        <title>Characterization and Prevalence of A New Fatal Genotype CyHV-2 in Mainland China.</title>
        <authorList>
            <person name="Li L."/>
            <person name="Luo Y."/>
            <person name="Gao Z."/>
            <person name="Huang J."/>
            <person name="Zheng X."/>
            <person name="Nie H."/>
            <person name="Zhang J."/>
            <person name="Lin L."/>
            <person name="Yuan J."/>
        </authorList>
    </citation>
    <scope>NUCLEOTIDE SEQUENCE [LARGE SCALE GENOMIC DNA]</scope>
</reference>
<dbReference type="Proteomes" id="UP000126788">
    <property type="component" value="Genome"/>
</dbReference>
<name>K7PCN3_CYHV2</name>
<dbReference type="GeneID" id="14011466"/>
<proteinExistence type="predicted"/>
<dbReference type="Proteomes" id="UP000101183">
    <property type="component" value="Segment"/>
</dbReference>
<dbReference type="EMBL" id="JQ815364">
    <property type="protein sequence ID" value="AFJ20505.1"/>
    <property type="molecule type" value="Genomic_DNA"/>
</dbReference>
<protein>
    <submittedName>
        <fullName evidence="1 3">ORF75</fullName>
    </submittedName>
</protein>
<evidence type="ECO:0000313" key="2">
    <source>
        <dbReference type="EMBL" id="AKC02021.1"/>
    </source>
</evidence>
<dbReference type="OrthoDB" id="32391at10239"/>
<dbReference type="Proteomes" id="UP000142765">
    <property type="component" value="Segment"/>
</dbReference>
<accession>K7PCN3</accession>
<evidence type="ECO:0000313" key="1">
    <source>
        <dbReference type="EMBL" id="AFJ20505.1"/>
    </source>
</evidence>
<evidence type="ECO:0000313" key="3">
    <source>
        <dbReference type="EMBL" id="AMB21644.1"/>
    </source>
</evidence>
<reference evidence="3 7" key="3">
    <citation type="submission" date="2015-08" db="EMBL/GenBank/DDBJ databases">
        <authorList>
            <person name="Babu N.S."/>
            <person name="Beckwith C.J."/>
            <person name="Beseler K.G."/>
            <person name="Brison A."/>
            <person name="Carone J.V."/>
            <person name="Caskin T.P."/>
            <person name="Diamond M."/>
            <person name="Durham M.E."/>
            <person name="Foxe J.M."/>
            <person name="Go M."/>
            <person name="Henderson B.A."/>
            <person name="Jones I.B."/>
            <person name="McGettigan J.A."/>
            <person name="Micheletti S.J."/>
            <person name="Nasrallah M.E."/>
            <person name="Ortiz D."/>
            <person name="Piller C.R."/>
            <person name="Privatt S.R."/>
            <person name="Schneider S.L."/>
            <person name="Sharp S."/>
            <person name="Smith T.C."/>
            <person name="Stanton J.D."/>
            <person name="Ullery H.E."/>
            <person name="Wilson R.J."/>
            <person name="Serrano M.G."/>
            <person name="Buck G."/>
            <person name="Lee V."/>
            <person name="Wang Y."/>
            <person name="Carvalho R."/>
            <person name="Voegtly L."/>
            <person name="Shi R."/>
            <person name="Duckworth R."/>
            <person name="Johnson A."/>
            <person name="Loviza R."/>
            <person name="Walstead R."/>
            <person name="Shah Z."/>
            <person name="Kiflezghi M."/>
            <person name="Wade K."/>
            <person name="Ball S.L."/>
            <person name="Bradley K.W."/>
            <person name="Asai D.J."/>
            <person name="Bowman C.A."/>
            <person name="Russell D.A."/>
            <person name="Pope W.H."/>
            <person name="Jacobs-Sera D."/>
            <person name="Hendrix R.W."/>
            <person name="Hatfull G.F."/>
        </authorList>
    </citation>
    <scope>NUCLEOTIDE SEQUENCE [LARGE SCALE GENOMIC DNA]</scope>
    <source>
        <strain evidence="3">SY</strain>
    </source>
</reference>
<reference evidence="1 5" key="1">
    <citation type="journal article" date="2013" name="J. Virol.">
        <title>Comparative genomics of carp herpesviruses.</title>
        <authorList>
            <person name="Davison A.J."/>
            <person name="Kurobe T."/>
            <person name="Gatherer D."/>
            <person name="Cunningham C."/>
            <person name="Korf I."/>
            <person name="Fukuda H."/>
            <person name="Hedrick R.P."/>
            <person name="Waltzek T.B."/>
        </authorList>
    </citation>
    <scope>NUCLEOTIDE SEQUENCE [LARGE SCALE GENOMIC DNA]</scope>
    <source>
        <strain evidence="1">ST-J1</strain>
    </source>
</reference>
<dbReference type="EMBL" id="KT387800">
    <property type="protein sequence ID" value="AMB21644.1"/>
    <property type="molecule type" value="Genomic_DNA"/>
</dbReference>
<evidence type="ECO:0000313" key="7">
    <source>
        <dbReference type="Proteomes" id="UP000142765"/>
    </source>
</evidence>
<reference evidence="2" key="2">
    <citation type="journal article" date="2015" name="Can. J. Microbiol.">
        <title>Characterization and Prevalence of A New Fatal Genotype CyHV-2 in Mainland China.</title>
        <authorList>
            <person name="Li L."/>
            <person name="Luo Y."/>
            <person name="Gao Z."/>
            <person name="Huang J."/>
            <person name="Zheng X."/>
            <person name="Nie H."/>
            <person name="Zhang J."/>
            <person name="Lin L."/>
            <person name="Yuan J."/>
        </authorList>
    </citation>
    <scope>NUCLEOTIDE SEQUENCE [LARGE SCALE GENOMIC DNA]</scope>
    <source>
        <strain evidence="2">SY-C1</strain>
    </source>
</reference>
<dbReference type="KEGG" id="vg:14011466"/>
<dbReference type="RefSeq" id="YP_007003894.1">
    <property type="nucleotide sequence ID" value="NC_019495.1"/>
</dbReference>
<dbReference type="EMBL" id="KM200722">
    <property type="protein sequence ID" value="AKC02021.1"/>
    <property type="molecule type" value="Genomic_DNA"/>
</dbReference>